<organism evidence="5 6">
    <name type="scientific">Desulfoferula mesophila</name>
    <dbReference type="NCBI Taxonomy" id="3058419"/>
    <lineage>
        <taxon>Bacteria</taxon>
        <taxon>Pseudomonadati</taxon>
        <taxon>Thermodesulfobacteriota</taxon>
        <taxon>Desulfarculia</taxon>
        <taxon>Desulfarculales</taxon>
        <taxon>Desulfarculaceae</taxon>
        <taxon>Desulfoferula</taxon>
    </lineage>
</organism>
<sequence>MLRITQRVFQDLAIWMTGLGLVMGVVFPFFVRFMGVPSNLVLTPWFFAACMGAGFMVGALNILLAKNVVGGRLRLLAERIRVVEGNLRHMAAGGGMEGCAPEDCYIEIDSRDEIGDSARAFNNLVTALATAHQSESALRDFSRLLASRLDLEILTTEALQQLMAHTKATAGALLVESEGQLTTRASHGLKNIAELENNDCVGAALRSGQRQLVRLPAGIELNGVLAEFRPSEVLVDPVMYKSVPIGVIVLATGEAFGEDALHRLGLLRQALALGLNNVLAHDRLQRLAALDPLTGIYNRRFGMARLREEFSRAVRDDSPLGVVLVDLDHFKSVNDTYGHLVGDRVLVHLVKLARSVMREGDVLVRYGGEEFLAILPAASRGDCVEVAERLRRLLSESAVTDGEQRIRVTLSAGVASTSELSVDSPNDLVHQADQALYQAKEAGRNLVRAA</sequence>
<dbReference type="AlphaFoldDB" id="A0AAU9EKT0"/>
<dbReference type="FunFam" id="3.30.70.270:FF:000001">
    <property type="entry name" value="Diguanylate cyclase domain protein"/>
    <property type="match status" value="1"/>
</dbReference>
<keyword evidence="2" id="KW-0812">Transmembrane</keyword>
<proteinExistence type="predicted"/>
<dbReference type="CDD" id="cd06225">
    <property type="entry name" value="HAMP"/>
    <property type="match status" value="1"/>
</dbReference>
<dbReference type="SMART" id="SM00267">
    <property type="entry name" value="GGDEF"/>
    <property type="match status" value="1"/>
</dbReference>
<gene>
    <name evidence="5" type="ORF">FAK_28450</name>
</gene>
<dbReference type="PANTHER" id="PTHR45138">
    <property type="entry name" value="REGULATORY COMPONENTS OF SENSORY TRANSDUCTION SYSTEM"/>
    <property type="match status" value="1"/>
</dbReference>
<dbReference type="SUPFAM" id="SSF55073">
    <property type="entry name" value="Nucleotide cyclase"/>
    <property type="match status" value="1"/>
</dbReference>
<reference evidence="6" key="1">
    <citation type="journal article" date="2023" name="Arch. Microbiol.">
        <title>Desulfoferula mesophilus gen. nov. sp. nov., a mesophilic sulfate-reducing bacterium isolated from a brackish lake sediment.</title>
        <authorList>
            <person name="Watanabe T."/>
            <person name="Yabe T."/>
            <person name="Tsuji J.M."/>
            <person name="Fukui M."/>
        </authorList>
    </citation>
    <scope>NUCLEOTIDE SEQUENCE [LARGE SCALE GENOMIC DNA]</scope>
    <source>
        <strain evidence="6">12FAK</strain>
    </source>
</reference>
<evidence type="ECO:0000259" key="3">
    <source>
        <dbReference type="PROSITE" id="PS50885"/>
    </source>
</evidence>
<dbReference type="InterPro" id="IPR029787">
    <property type="entry name" value="Nucleotide_cyclase"/>
</dbReference>
<dbReference type="GO" id="GO:0043709">
    <property type="term" value="P:cell adhesion involved in single-species biofilm formation"/>
    <property type="evidence" value="ECO:0007669"/>
    <property type="project" value="TreeGrafter"/>
</dbReference>
<dbReference type="InterPro" id="IPR050469">
    <property type="entry name" value="Diguanylate_Cyclase"/>
</dbReference>
<evidence type="ECO:0000313" key="5">
    <source>
        <dbReference type="EMBL" id="BEQ15779.1"/>
    </source>
</evidence>
<keyword evidence="6" id="KW-1185">Reference proteome</keyword>
<dbReference type="GO" id="GO:0007165">
    <property type="term" value="P:signal transduction"/>
    <property type="evidence" value="ECO:0007669"/>
    <property type="project" value="InterPro"/>
</dbReference>
<feature type="transmembrane region" description="Helical" evidence="2">
    <location>
        <begin position="12"/>
        <end position="33"/>
    </location>
</feature>
<dbReference type="EC" id="2.7.7.65" evidence="1"/>
<dbReference type="GO" id="GO:0005886">
    <property type="term" value="C:plasma membrane"/>
    <property type="evidence" value="ECO:0007669"/>
    <property type="project" value="TreeGrafter"/>
</dbReference>
<evidence type="ECO:0000259" key="4">
    <source>
        <dbReference type="PROSITE" id="PS50887"/>
    </source>
</evidence>
<dbReference type="Gene3D" id="3.30.450.40">
    <property type="match status" value="1"/>
</dbReference>
<dbReference type="KEGG" id="dmp:FAK_28450"/>
<keyword evidence="2" id="KW-1133">Transmembrane helix</keyword>
<dbReference type="InterPro" id="IPR003660">
    <property type="entry name" value="HAMP_dom"/>
</dbReference>
<dbReference type="PANTHER" id="PTHR45138:SF24">
    <property type="entry name" value="DIGUANYLATE CYCLASE DGCC-RELATED"/>
    <property type="match status" value="1"/>
</dbReference>
<dbReference type="Proteomes" id="UP001366166">
    <property type="component" value="Chromosome"/>
</dbReference>
<dbReference type="CDD" id="cd01949">
    <property type="entry name" value="GGDEF"/>
    <property type="match status" value="1"/>
</dbReference>
<protein>
    <recommendedName>
        <fullName evidence="1">diguanylate cyclase</fullName>
        <ecNumber evidence="1">2.7.7.65</ecNumber>
    </recommendedName>
</protein>
<evidence type="ECO:0000256" key="2">
    <source>
        <dbReference type="SAM" id="Phobius"/>
    </source>
</evidence>
<feature type="domain" description="HAMP" evidence="3">
    <location>
        <begin position="106"/>
        <end position="133"/>
    </location>
</feature>
<dbReference type="InterPro" id="IPR000160">
    <property type="entry name" value="GGDEF_dom"/>
</dbReference>
<dbReference type="PROSITE" id="PS50887">
    <property type="entry name" value="GGDEF"/>
    <property type="match status" value="1"/>
</dbReference>
<accession>A0AAU9EKT0</accession>
<dbReference type="Gene3D" id="3.30.70.270">
    <property type="match status" value="1"/>
</dbReference>
<name>A0AAU9EKT0_9BACT</name>
<evidence type="ECO:0000313" key="6">
    <source>
        <dbReference type="Proteomes" id="UP001366166"/>
    </source>
</evidence>
<dbReference type="NCBIfam" id="TIGR00254">
    <property type="entry name" value="GGDEF"/>
    <property type="match status" value="1"/>
</dbReference>
<dbReference type="EMBL" id="AP028679">
    <property type="protein sequence ID" value="BEQ15779.1"/>
    <property type="molecule type" value="Genomic_DNA"/>
</dbReference>
<dbReference type="Pfam" id="PF00990">
    <property type="entry name" value="GGDEF"/>
    <property type="match status" value="1"/>
</dbReference>
<dbReference type="GO" id="GO:1902201">
    <property type="term" value="P:negative regulation of bacterial-type flagellum-dependent cell motility"/>
    <property type="evidence" value="ECO:0007669"/>
    <property type="project" value="TreeGrafter"/>
</dbReference>
<feature type="transmembrane region" description="Helical" evidence="2">
    <location>
        <begin position="45"/>
        <end position="64"/>
    </location>
</feature>
<dbReference type="PROSITE" id="PS50885">
    <property type="entry name" value="HAMP"/>
    <property type="match status" value="1"/>
</dbReference>
<keyword evidence="2" id="KW-0472">Membrane</keyword>
<evidence type="ECO:0000256" key="1">
    <source>
        <dbReference type="ARBA" id="ARBA00012528"/>
    </source>
</evidence>
<dbReference type="InterPro" id="IPR043128">
    <property type="entry name" value="Rev_trsase/Diguanyl_cyclase"/>
</dbReference>
<feature type="domain" description="GGDEF" evidence="4">
    <location>
        <begin position="318"/>
        <end position="450"/>
    </location>
</feature>
<dbReference type="InterPro" id="IPR029016">
    <property type="entry name" value="GAF-like_dom_sf"/>
</dbReference>
<dbReference type="SUPFAM" id="SSF55781">
    <property type="entry name" value="GAF domain-like"/>
    <property type="match status" value="1"/>
</dbReference>
<dbReference type="GO" id="GO:0052621">
    <property type="term" value="F:diguanylate cyclase activity"/>
    <property type="evidence" value="ECO:0007669"/>
    <property type="project" value="UniProtKB-EC"/>
</dbReference>